<proteinExistence type="predicted"/>
<dbReference type="AlphaFoldDB" id="A0A4R2NPR2"/>
<dbReference type="SUPFAM" id="SSF160631">
    <property type="entry name" value="SMI1/KNR4-like"/>
    <property type="match status" value="1"/>
</dbReference>
<dbReference type="Gene3D" id="3.40.1580.10">
    <property type="entry name" value="SMI1/KNR4-like"/>
    <property type="match status" value="1"/>
</dbReference>
<comment type="caution">
    <text evidence="2">The sequence shown here is derived from an EMBL/GenBank/DDBJ whole genome shotgun (WGS) entry which is preliminary data.</text>
</comment>
<dbReference type="SMART" id="SM00860">
    <property type="entry name" value="SMI1_KNR4"/>
    <property type="match status" value="1"/>
</dbReference>
<organism evidence="2 3">
    <name type="scientific">Tenacibaculum skagerrakense</name>
    <dbReference type="NCBI Taxonomy" id="186571"/>
    <lineage>
        <taxon>Bacteria</taxon>
        <taxon>Pseudomonadati</taxon>
        <taxon>Bacteroidota</taxon>
        <taxon>Flavobacteriia</taxon>
        <taxon>Flavobacteriales</taxon>
        <taxon>Flavobacteriaceae</taxon>
        <taxon>Tenacibaculum</taxon>
    </lineage>
</organism>
<sequence length="240" mass="28159">MKEEISFHLIDLLEKRISVAEFRDIFFEKYNTFETVFLSATEDPINHDIFYRLIEIDYDTQTNEVLGLVKKYLNHNKTERVLTDEKIALVEEKLGYTLPKSYTDFMKNSNEDFFENHSVIPIKETVPANLKYYLGEGFWEINDFYKISLDENDTKGILYGKSIAKEWGLPNKIIPIEGDGHTWIAFDYRNTTNEPEIVFIESEKHLSLKLANNFTELLDMLLPYNSVYDEDGNIIYKSTS</sequence>
<name>A0A4R2NPR2_9FLAO</name>
<evidence type="ECO:0000259" key="1">
    <source>
        <dbReference type="SMART" id="SM00860"/>
    </source>
</evidence>
<dbReference type="InterPro" id="IPR018958">
    <property type="entry name" value="Knr4/Smi1-like_dom"/>
</dbReference>
<evidence type="ECO:0000313" key="2">
    <source>
        <dbReference type="EMBL" id="TCP23652.1"/>
    </source>
</evidence>
<dbReference type="OrthoDB" id="4827574at2"/>
<gene>
    <name evidence="2" type="ORF">EV195_108122</name>
</gene>
<keyword evidence="3" id="KW-1185">Reference proteome</keyword>
<dbReference type="Pfam" id="PF09346">
    <property type="entry name" value="SMI1_KNR4"/>
    <property type="match status" value="1"/>
</dbReference>
<evidence type="ECO:0000313" key="3">
    <source>
        <dbReference type="Proteomes" id="UP000294564"/>
    </source>
</evidence>
<dbReference type="Proteomes" id="UP000294564">
    <property type="component" value="Unassembled WGS sequence"/>
</dbReference>
<dbReference type="InterPro" id="IPR037883">
    <property type="entry name" value="Knr4/Smi1-like_sf"/>
</dbReference>
<accession>A0A4R2NPR2</accession>
<protein>
    <submittedName>
        <fullName evidence="2">SMI1/KNR4 family protein SUKH-1</fullName>
    </submittedName>
</protein>
<reference evidence="2 3" key="1">
    <citation type="submission" date="2019-03" db="EMBL/GenBank/DDBJ databases">
        <title>Genomic Encyclopedia of Type Strains, Phase IV (KMG-IV): sequencing the most valuable type-strain genomes for metagenomic binning, comparative biology and taxonomic classification.</title>
        <authorList>
            <person name="Goeker M."/>
        </authorList>
    </citation>
    <scope>NUCLEOTIDE SEQUENCE [LARGE SCALE GENOMIC DNA]</scope>
    <source>
        <strain evidence="2 3">DSM 14836</strain>
    </source>
</reference>
<dbReference type="EMBL" id="SLXM01000008">
    <property type="protein sequence ID" value="TCP23652.1"/>
    <property type="molecule type" value="Genomic_DNA"/>
</dbReference>
<dbReference type="RefSeq" id="WP_132795465.1">
    <property type="nucleotide sequence ID" value="NZ_SLXM01000008.1"/>
</dbReference>
<feature type="domain" description="Knr4/Smi1-like" evidence="1">
    <location>
        <begin position="81"/>
        <end position="220"/>
    </location>
</feature>